<organism evidence="14 15">
    <name type="scientific">Saccoglossus kowalevskii</name>
    <name type="common">Acorn worm</name>
    <dbReference type="NCBI Taxonomy" id="10224"/>
    <lineage>
        <taxon>Eukaryota</taxon>
        <taxon>Metazoa</taxon>
        <taxon>Hemichordata</taxon>
        <taxon>Enteropneusta</taxon>
        <taxon>Harrimaniidae</taxon>
        <taxon>Saccoglossus</taxon>
    </lineage>
</organism>
<keyword evidence="7" id="KW-0256">Endoplasmic reticulum</keyword>
<evidence type="ECO:0000313" key="14">
    <source>
        <dbReference type="Proteomes" id="UP000694865"/>
    </source>
</evidence>
<evidence type="ECO:0000256" key="1">
    <source>
        <dbReference type="ARBA" id="ARBA00001182"/>
    </source>
</evidence>
<sequence length="485" mass="54668">MQKFLSFALLVGLALASDVLELTDDDFEDTVAEQDIILVEFFAPWCGHCKKLAPEYEKAATDLKYSDPSVPLAKVDCTAEKDTCSRYGVSGYPTLKVFRDGEASDYNGPRSADGIIDYMKKQAGPTSREAKTVEDIDKLLSGKDLLVVGCFTDDSDAKKEFLKFAGSERDNYKFVHTGEQAVLDRLGTENGDIVIFRPTHLQSKFEDSKIKFDGTVKSGNLKKFVKENSLGLCGHMTPDNHSQFKKPLCVVYYDVDYRKNTKGTNYWRNRIMKVAKKLSDKKIFFAVANREEFSHEVEANGLTDKSVDLPVVAIVTDEGHKYPMQADFTRDGKALEEFVNDYLDGKIEPYLKSEPIPESDDGPVKVIVAKNFQDIVMSEEKDVLIEFYAPWCGHCKSLAPKYDELAEKLSADDNIVIAKMDATANDVPPPFEVRGFPTLYWVPMNNKPKKYEGGREVDDFMKYIKREATKGLNIPKKAKKDKEEL</sequence>
<keyword evidence="9 12" id="KW-0413">Isomerase</keyword>
<evidence type="ECO:0000256" key="6">
    <source>
        <dbReference type="ARBA" id="ARBA00022737"/>
    </source>
</evidence>
<dbReference type="CDD" id="cd02995">
    <property type="entry name" value="PDI_a_PDI_a'_C"/>
    <property type="match status" value="1"/>
</dbReference>
<evidence type="ECO:0000259" key="13">
    <source>
        <dbReference type="PROSITE" id="PS51352"/>
    </source>
</evidence>
<dbReference type="InterPro" id="IPR005792">
    <property type="entry name" value="Prot_disulphide_isomerase"/>
</dbReference>
<keyword evidence="14" id="KW-1185">Reference proteome</keyword>
<name>A0ABM0GYH1_SACKO</name>
<accession>A0ABM0GYH1</accession>
<evidence type="ECO:0000256" key="8">
    <source>
        <dbReference type="ARBA" id="ARBA00023157"/>
    </source>
</evidence>
<dbReference type="NCBIfam" id="TIGR01126">
    <property type="entry name" value="pdi_dom"/>
    <property type="match status" value="2"/>
</dbReference>
<gene>
    <name evidence="15" type="primary">LOC100374196</name>
</gene>
<comment type="subcellular location">
    <subcellularLocation>
        <location evidence="2">Endoplasmic reticulum lumen</location>
    </subcellularLocation>
</comment>
<evidence type="ECO:0000313" key="15">
    <source>
        <dbReference type="RefSeq" id="XP_002740183.1"/>
    </source>
</evidence>
<evidence type="ECO:0000256" key="9">
    <source>
        <dbReference type="ARBA" id="ARBA00023235"/>
    </source>
</evidence>
<evidence type="ECO:0000256" key="5">
    <source>
        <dbReference type="ARBA" id="ARBA00022729"/>
    </source>
</evidence>
<feature type="chain" id="PRO_5044969842" description="Protein disulfide-isomerase" evidence="12">
    <location>
        <begin position="17"/>
        <end position="485"/>
    </location>
</feature>
<evidence type="ECO:0000256" key="10">
    <source>
        <dbReference type="ARBA" id="ARBA00023284"/>
    </source>
</evidence>
<reference evidence="15" key="1">
    <citation type="submission" date="2025-08" db="UniProtKB">
        <authorList>
            <consortium name="RefSeq"/>
        </authorList>
    </citation>
    <scope>IDENTIFICATION</scope>
    <source>
        <tissue evidence="15">Testes</tissue>
    </source>
</reference>
<dbReference type="InterPro" id="IPR017937">
    <property type="entry name" value="Thioredoxin_CS"/>
</dbReference>
<comment type="catalytic activity">
    <reaction evidence="1 12">
        <text>Catalyzes the rearrangement of -S-S- bonds in proteins.</text>
        <dbReference type="EC" id="5.3.4.1"/>
    </reaction>
</comment>
<dbReference type="PROSITE" id="PS51352">
    <property type="entry name" value="THIOREDOXIN_2"/>
    <property type="match status" value="2"/>
</dbReference>
<dbReference type="EC" id="5.3.4.1" evidence="4 12"/>
<evidence type="ECO:0000256" key="7">
    <source>
        <dbReference type="ARBA" id="ARBA00022824"/>
    </source>
</evidence>
<proteinExistence type="inferred from homology"/>
<dbReference type="Pfam" id="PF00085">
    <property type="entry name" value="Thioredoxin"/>
    <property type="match status" value="2"/>
</dbReference>
<evidence type="ECO:0000256" key="11">
    <source>
        <dbReference type="RuleBase" id="RU004208"/>
    </source>
</evidence>
<evidence type="ECO:0000256" key="3">
    <source>
        <dbReference type="ARBA" id="ARBA00006347"/>
    </source>
</evidence>
<dbReference type="PRINTS" id="PR00421">
    <property type="entry name" value="THIOREDOXIN"/>
</dbReference>
<dbReference type="NCBIfam" id="TIGR01130">
    <property type="entry name" value="ER_PDI_fam"/>
    <property type="match status" value="1"/>
</dbReference>
<feature type="domain" description="Thioredoxin" evidence="13">
    <location>
        <begin position="9"/>
        <end position="124"/>
    </location>
</feature>
<feature type="signal peptide" evidence="12">
    <location>
        <begin position="1"/>
        <end position="16"/>
    </location>
</feature>
<evidence type="ECO:0000256" key="4">
    <source>
        <dbReference type="ARBA" id="ARBA00012723"/>
    </source>
</evidence>
<keyword evidence="6" id="KW-0677">Repeat</keyword>
<dbReference type="GeneID" id="100374196"/>
<dbReference type="InterPro" id="IPR036249">
    <property type="entry name" value="Thioredoxin-like_sf"/>
</dbReference>
<comment type="similarity">
    <text evidence="3 11">Belongs to the protein disulfide isomerase family.</text>
</comment>
<dbReference type="PANTHER" id="PTHR18929:SF132">
    <property type="entry name" value="PROTEIN DISULFIDE-ISOMERASE A3"/>
    <property type="match status" value="1"/>
</dbReference>
<keyword evidence="10" id="KW-0676">Redox-active center</keyword>
<dbReference type="SUPFAM" id="SSF52833">
    <property type="entry name" value="Thioredoxin-like"/>
    <property type="match status" value="4"/>
</dbReference>
<keyword evidence="5 12" id="KW-0732">Signal</keyword>
<dbReference type="InterPro" id="IPR013766">
    <property type="entry name" value="Thioredoxin_domain"/>
</dbReference>
<dbReference type="PANTHER" id="PTHR18929">
    <property type="entry name" value="PROTEIN DISULFIDE ISOMERASE"/>
    <property type="match status" value="1"/>
</dbReference>
<keyword evidence="8" id="KW-1015">Disulfide bond</keyword>
<protein>
    <recommendedName>
        <fullName evidence="4 12">Protein disulfide-isomerase</fullName>
        <ecNumber evidence="4 12">5.3.4.1</ecNumber>
    </recommendedName>
</protein>
<feature type="domain" description="Thioredoxin" evidence="13">
    <location>
        <begin position="329"/>
        <end position="469"/>
    </location>
</feature>
<evidence type="ECO:0000256" key="12">
    <source>
        <dbReference type="RuleBase" id="RU361130"/>
    </source>
</evidence>
<dbReference type="RefSeq" id="XP_002740183.1">
    <property type="nucleotide sequence ID" value="XM_002740137.2"/>
</dbReference>
<dbReference type="PROSITE" id="PS00194">
    <property type="entry name" value="THIOREDOXIN_1"/>
    <property type="match status" value="2"/>
</dbReference>
<dbReference type="CDD" id="cd03073">
    <property type="entry name" value="PDI_b'_ERp72_ERp57"/>
    <property type="match status" value="1"/>
</dbReference>
<evidence type="ECO:0000256" key="2">
    <source>
        <dbReference type="ARBA" id="ARBA00004319"/>
    </source>
</evidence>
<dbReference type="InterPro" id="IPR005788">
    <property type="entry name" value="PDI_thioredoxin-like_dom"/>
</dbReference>
<dbReference type="Pfam" id="PF13848">
    <property type="entry name" value="Thioredoxin_6"/>
    <property type="match status" value="1"/>
</dbReference>
<dbReference type="Gene3D" id="3.40.30.10">
    <property type="entry name" value="Glutaredoxin"/>
    <property type="match status" value="4"/>
</dbReference>
<dbReference type="Proteomes" id="UP000694865">
    <property type="component" value="Unplaced"/>
</dbReference>
<dbReference type="CDD" id="cd02961">
    <property type="entry name" value="PDI_a_family"/>
    <property type="match status" value="1"/>
</dbReference>